<dbReference type="InterPro" id="IPR025906">
    <property type="entry name" value="YjfB_motility"/>
</dbReference>
<dbReference type="AlphaFoldDB" id="A0A7X0PAT6"/>
<accession>A0A7X0PAT6</accession>
<evidence type="ECO:0008006" key="3">
    <source>
        <dbReference type="Google" id="ProtNLM"/>
    </source>
</evidence>
<dbReference type="Pfam" id="PF14070">
    <property type="entry name" value="YjfB_motility"/>
    <property type="match status" value="1"/>
</dbReference>
<proteinExistence type="predicted"/>
<reference evidence="1 2" key="1">
    <citation type="submission" date="2020-08" db="EMBL/GenBank/DDBJ databases">
        <title>Functional genomics of gut bacteria from endangered species of beetles.</title>
        <authorList>
            <person name="Carlos-Shanley C."/>
        </authorList>
    </citation>
    <scope>NUCLEOTIDE SEQUENCE [LARGE SCALE GENOMIC DNA]</scope>
    <source>
        <strain evidence="1 2">S00198</strain>
    </source>
</reference>
<dbReference type="Proteomes" id="UP000575083">
    <property type="component" value="Unassembled WGS sequence"/>
</dbReference>
<dbReference type="RefSeq" id="WP_184855829.1">
    <property type="nucleotide sequence ID" value="NZ_JACHLK010000002.1"/>
</dbReference>
<protein>
    <recommendedName>
        <fullName evidence="3">Motility protein</fullName>
    </recommendedName>
</protein>
<keyword evidence="2" id="KW-1185">Reference proteome</keyword>
<evidence type="ECO:0000313" key="1">
    <source>
        <dbReference type="EMBL" id="MBB6558384.1"/>
    </source>
</evidence>
<name>A0A7X0PAT6_9BURK</name>
<comment type="caution">
    <text evidence="1">The sequence shown here is derived from an EMBL/GenBank/DDBJ whole genome shotgun (WGS) entry which is preliminary data.</text>
</comment>
<dbReference type="EMBL" id="JACHLK010000002">
    <property type="protein sequence ID" value="MBB6558384.1"/>
    <property type="molecule type" value="Genomic_DNA"/>
</dbReference>
<evidence type="ECO:0000313" key="2">
    <source>
        <dbReference type="Proteomes" id="UP000575083"/>
    </source>
</evidence>
<gene>
    <name evidence="1" type="ORF">HNP48_001048</name>
</gene>
<organism evidence="1 2">
    <name type="scientific">Acidovorax soli</name>
    <dbReference type="NCBI Taxonomy" id="592050"/>
    <lineage>
        <taxon>Bacteria</taxon>
        <taxon>Pseudomonadati</taxon>
        <taxon>Pseudomonadota</taxon>
        <taxon>Betaproteobacteria</taxon>
        <taxon>Burkholderiales</taxon>
        <taxon>Comamonadaceae</taxon>
        <taxon>Acidovorax</taxon>
    </lineage>
</organism>
<sequence length="67" mass="6853">MDVALTNSIVNTATALASRETSDALNVRVLKKALDIQASSAATLLQALPQPPLATSGTLGTQVNTFA</sequence>